<accession>W7TLN2</accession>
<proteinExistence type="predicted"/>
<sequence length="883" mass="95863">MREKQLNPSRMPYFDRKRRRRAAMASQKYSQCPHTFKTAWLFFLYAIVGCYLSHTCTAFQPPSSGLLSRRWSARESVPSEVSSVDNAPPTEPVPSTKPTEPVPSANSLAEPAVPSFLAAWTPPVLPDLSALGGSVSSAAEGANSTLIGLLQVAQAAMNPRSVTRTFSRQFSKRYLSRWNDKTGLKELVEQTLADLVRVADTIDVHSNPRVAAFAARVRTQIETLRRDHDARVIFFFNEEPDIVKEIPILPACPFKALSPHDSDQEDEEEVVDPAPLFSPRRVAPGAGVVKKKHGVVRLFKNLLTLAQHTEPVPEEEDMSWFEAPSSAPDPAVGPAGVEGTMSTSPIAPLPGSGPVAGAGQSGVDRLLQQVRERMETKAAEERKSEEAVVKAGLRLEFERWQLLEASRYFSETWAKTRELLMQGGGSASRNNQDGDGAGETDVGAGPSIAAAAETAASIAMEMVPPQLRALFQEVEGAVAKGLPVKLDLQAWASIVNNVRIGHRVEPFPQRDWRSSLDLLVSQTPLPDPLLRELNHPLYLHSSLLLATTPYNVALTKAAETDPALLARTALVASKALGVAPSRLQVHHVVSDKACAVVVVVPDKRTTYVIFRGTKDPVDVLTDINFLSAPFTPLGWEEEGAGGEREEEEERGSAVGFLPFIDPNNAAQEQLQLMAGTDDATGTLKVHGGFKLAFDSIKQRVTELLLDEDGAGSATDSVVFVGHSMGGALAQLATVYFCELRARLVTFASPAIGNAAFCRLLDCCGQPYGGLRVWNDFDVVPSIAQLVGYRHAGVPIKLDVSKSAKELFEEENVNSLRGLIDFLAPHVMFQLGSVCFVFPVIGWDLQSGGTALRQRLAAEQQLDSDDFRRENILSGTSLGKESMT</sequence>
<dbReference type="Pfam" id="PF01764">
    <property type="entry name" value="Lipase_3"/>
    <property type="match status" value="1"/>
</dbReference>
<reference evidence="3 4" key="1">
    <citation type="journal article" date="2014" name="Mol. Plant">
        <title>Chromosome Scale Genome Assembly and Transcriptome Profiling of Nannochloropsis gaditana in Nitrogen Depletion.</title>
        <authorList>
            <person name="Corteggiani Carpinelli E."/>
            <person name="Telatin A."/>
            <person name="Vitulo N."/>
            <person name="Forcato C."/>
            <person name="D'Angelo M."/>
            <person name="Schiavon R."/>
            <person name="Vezzi A."/>
            <person name="Giacometti G.M."/>
            <person name="Morosinotto T."/>
            <person name="Valle G."/>
        </authorList>
    </citation>
    <scope>NUCLEOTIDE SEQUENCE [LARGE SCALE GENOMIC DNA]</scope>
    <source>
        <strain evidence="3 4">B-31</strain>
    </source>
</reference>
<dbReference type="PANTHER" id="PTHR45856">
    <property type="entry name" value="ALPHA/BETA-HYDROLASES SUPERFAMILY PROTEIN"/>
    <property type="match status" value="1"/>
</dbReference>
<evidence type="ECO:0000256" key="1">
    <source>
        <dbReference type="SAM" id="MobiDB-lite"/>
    </source>
</evidence>
<dbReference type="Gene3D" id="3.40.50.1820">
    <property type="entry name" value="alpha/beta hydrolase"/>
    <property type="match status" value="1"/>
</dbReference>
<feature type="region of interest" description="Disordered" evidence="1">
    <location>
        <begin position="78"/>
        <end position="106"/>
    </location>
</feature>
<protein>
    <submittedName>
        <fullName evidence="3">Lipase, class 3</fullName>
    </submittedName>
</protein>
<keyword evidence="4" id="KW-1185">Reference proteome</keyword>
<dbReference type="CDD" id="cd00519">
    <property type="entry name" value="Lipase_3"/>
    <property type="match status" value="1"/>
</dbReference>
<dbReference type="PANTHER" id="PTHR45856:SF24">
    <property type="entry name" value="FUNGAL LIPASE-LIKE DOMAIN-CONTAINING PROTEIN"/>
    <property type="match status" value="1"/>
</dbReference>
<evidence type="ECO:0000313" key="3">
    <source>
        <dbReference type="EMBL" id="EWM27980.1"/>
    </source>
</evidence>
<dbReference type="InterPro" id="IPR051218">
    <property type="entry name" value="Sec_MonoDiacylglyc_Lipase"/>
</dbReference>
<dbReference type="OrthoDB" id="2155593at2759"/>
<gene>
    <name evidence="3" type="ORF">Naga_100008g63</name>
</gene>
<dbReference type="AlphaFoldDB" id="W7TLN2"/>
<evidence type="ECO:0000259" key="2">
    <source>
        <dbReference type="Pfam" id="PF01764"/>
    </source>
</evidence>
<dbReference type="InterPro" id="IPR002921">
    <property type="entry name" value="Fungal_lipase-type"/>
</dbReference>
<feature type="domain" description="Fungal lipase-type" evidence="2">
    <location>
        <begin position="607"/>
        <end position="783"/>
    </location>
</feature>
<dbReference type="SUPFAM" id="SSF53474">
    <property type="entry name" value="alpha/beta-Hydrolases"/>
    <property type="match status" value="1"/>
</dbReference>
<dbReference type="GO" id="GO:0006629">
    <property type="term" value="P:lipid metabolic process"/>
    <property type="evidence" value="ECO:0007669"/>
    <property type="project" value="InterPro"/>
</dbReference>
<evidence type="ECO:0000313" key="4">
    <source>
        <dbReference type="Proteomes" id="UP000019335"/>
    </source>
</evidence>
<organism evidence="3 4">
    <name type="scientific">Nannochloropsis gaditana</name>
    <dbReference type="NCBI Taxonomy" id="72520"/>
    <lineage>
        <taxon>Eukaryota</taxon>
        <taxon>Sar</taxon>
        <taxon>Stramenopiles</taxon>
        <taxon>Ochrophyta</taxon>
        <taxon>Eustigmatophyceae</taxon>
        <taxon>Eustigmatales</taxon>
        <taxon>Monodopsidaceae</taxon>
        <taxon>Nannochloropsis</taxon>
    </lineage>
</organism>
<dbReference type="EMBL" id="AZIL01000356">
    <property type="protein sequence ID" value="EWM27980.1"/>
    <property type="molecule type" value="Genomic_DNA"/>
</dbReference>
<comment type="caution">
    <text evidence="3">The sequence shown here is derived from an EMBL/GenBank/DDBJ whole genome shotgun (WGS) entry which is preliminary data.</text>
</comment>
<dbReference type="InterPro" id="IPR029058">
    <property type="entry name" value="AB_hydrolase_fold"/>
</dbReference>
<name>W7TLN2_9STRA</name>
<dbReference type="Proteomes" id="UP000019335">
    <property type="component" value="Chromosome 5"/>
</dbReference>